<name>A0A139H7M0_9PEZI</name>
<protein>
    <submittedName>
        <fullName evidence="1">Uncharacterized protein</fullName>
    </submittedName>
</protein>
<comment type="caution">
    <text evidence="1">The sequence shown here is derived from an EMBL/GenBank/DDBJ whole genome shotgun (WGS) entry which is preliminary data.</text>
</comment>
<dbReference type="OrthoDB" id="3634800at2759"/>
<organism evidence="1 2">
    <name type="scientific">Pseudocercospora eumusae</name>
    <dbReference type="NCBI Taxonomy" id="321146"/>
    <lineage>
        <taxon>Eukaryota</taxon>
        <taxon>Fungi</taxon>
        <taxon>Dikarya</taxon>
        <taxon>Ascomycota</taxon>
        <taxon>Pezizomycotina</taxon>
        <taxon>Dothideomycetes</taxon>
        <taxon>Dothideomycetidae</taxon>
        <taxon>Mycosphaerellales</taxon>
        <taxon>Mycosphaerellaceae</taxon>
        <taxon>Pseudocercospora</taxon>
    </lineage>
</organism>
<evidence type="ECO:0000313" key="2">
    <source>
        <dbReference type="Proteomes" id="UP000070133"/>
    </source>
</evidence>
<reference evidence="1 2" key="1">
    <citation type="submission" date="2015-07" db="EMBL/GenBank/DDBJ databases">
        <title>Comparative genomics of the Sigatoka disease complex on banana suggests a link between parallel evolutionary changes in Pseudocercospora fijiensis and Pseudocercospora eumusae and increased virulence on the banana host.</title>
        <authorList>
            <person name="Chang T.-C."/>
            <person name="Salvucci A."/>
            <person name="Crous P.W."/>
            <person name="Stergiopoulos I."/>
        </authorList>
    </citation>
    <scope>NUCLEOTIDE SEQUENCE [LARGE SCALE GENOMIC DNA]</scope>
    <source>
        <strain evidence="1 2">CBS 114824</strain>
    </source>
</reference>
<gene>
    <name evidence="1" type="ORF">AC578_8060</name>
</gene>
<proteinExistence type="predicted"/>
<evidence type="ECO:0000313" key="1">
    <source>
        <dbReference type="EMBL" id="KXS98470.1"/>
    </source>
</evidence>
<accession>A0A139H7M0</accession>
<dbReference type="Proteomes" id="UP000070133">
    <property type="component" value="Unassembled WGS sequence"/>
</dbReference>
<dbReference type="EMBL" id="LFZN01000113">
    <property type="protein sequence ID" value="KXS98470.1"/>
    <property type="molecule type" value="Genomic_DNA"/>
</dbReference>
<sequence length="299" mass="33525">MVHYQQFSDDKWSHAGDYWMLEKPRSAAAARRYLDDRGASYLKNRDVGRLQVLCGRVQRGLPIYDKVDLAALQQLCNDRGLPSGGLTGAAKRRKEILIERLEAADDSLTFDRFLDLPPELRLGVYGFHFADLKDSLKAASWGGYCQPPITTVNKITRKEALDEFYTVMPFEVIVGTSEHGSAISRSKQFFAQGSLFLKRAPRESVDRLQVLKISGSLWIRRGEGRVRCEVIVDFKSGNAVGKLGMGDGDFFGDLSAESAQQVMDDRLAKFVEVRKQPGGKLRLQHDDADAIKELLKPID</sequence>
<keyword evidence="2" id="KW-1185">Reference proteome</keyword>
<dbReference type="AlphaFoldDB" id="A0A139H7M0"/>